<reference evidence="2" key="1">
    <citation type="journal article" date="2021" name="Open Biol.">
        <title>Shared evolutionary footprints suggest mitochondrial oxidative damage underlies multiple complex I losses in fungi.</title>
        <authorList>
            <person name="Schikora-Tamarit M.A."/>
            <person name="Marcet-Houben M."/>
            <person name="Nosek J."/>
            <person name="Gabaldon T."/>
        </authorList>
    </citation>
    <scope>NUCLEOTIDE SEQUENCE</scope>
    <source>
        <strain evidence="2">NCAIM Y.01608</strain>
    </source>
</reference>
<comment type="caution">
    <text evidence="2">The sequence shown here is derived from an EMBL/GenBank/DDBJ whole genome shotgun (WGS) entry which is preliminary data.</text>
</comment>
<dbReference type="Proteomes" id="UP000788993">
    <property type="component" value="Unassembled WGS sequence"/>
</dbReference>
<feature type="region of interest" description="Disordered" evidence="1">
    <location>
        <begin position="35"/>
        <end position="57"/>
    </location>
</feature>
<dbReference type="AlphaFoldDB" id="A0A9P8TDJ3"/>
<accession>A0A9P8TDJ3</accession>
<dbReference type="EMBL" id="JAEUBD010000382">
    <property type="protein sequence ID" value="KAH3675181.1"/>
    <property type="molecule type" value="Genomic_DNA"/>
</dbReference>
<keyword evidence="3" id="KW-1185">Reference proteome</keyword>
<evidence type="ECO:0000313" key="3">
    <source>
        <dbReference type="Proteomes" id="UP000788993"/>
    </source>
</evidence>
<feature type="compositionally biased region" description="Low complexity" evidence="1">
    <location>
        <begin position="44"/>
        <end position="57"/>
    </location>
</feature>
<evidence type="ECO:0000256" key="1">
    <source>
        <dbReference type="SAM" id="MobiDB-lite"/>
    </source>
</evidence>
<evidence type="ECO:0000313" key="2">
    <source>
        <dbReference type="EMBL" id="KAH3675181.1"/>
    </source>
</evidence>
<sequence length="82" mass="8799">MSVKGEVTEVFGRISSLIAEVDWVANWMRSSSSLKSGSQEEESSLGSNIGAISASGSSNIEPITEEWISKGEIVRPGLERRA</sequence>
<proteinExistence type="predicted"/>
<gene>
    <name evidence="2" type="ORF">OGATHE_001520</name>
</gene>
<organism evidence="2 3">
    <name type="scientific">Ogataea polymorpha</name>
    <dbReference type="NCBI Taxonomy" id="460523"/>
    <lineage>
        <taxon>Eukaryota</taxon>
        <taxon>Fungi</taxon>
        <taxon>Dikarya</taxon>
        <taxon>Ascomycota</taxon>
        <taxon>Saccharomycotina</taxon>
        <taxon>Pichiomycetes</taxon>
        <taxon>Pichiales</taxon>
        <taxon>Pichiaceae</taxon>
        <taxon>Ogataea</taxon>
    </lineage>
</organism>
<reference evidence="2" key="2">
    <citation type="submission" date="2021-01" db="EMBL/GenBank/DDBJ databases">
        <authorList>
            <person name="Schikora-Tamarit M.A."/>
        </authorList>
    </citation>
    <scope>NUCLEOTIDE SEQUENCE</scope>
    <source>
        <strain evidence="2">NCAIM Y.01608</strain>
    </source>
</reference>
<name>A0A9P8TDJ3_9ASCO</name>
<protein>
    <submittedName>
        <fullName evidence="2">Uncharacterized protein</fullName>
    </submittedName>
</protein>